<dbReference type="InterPro" id="IPR011993">
    <property type="entry name" value="PH-like_dom_sf"/>
</dbReference>
<dbReference type="Proteomes" id="UP001303046">
    <property type="component" value="Unassembled WGS sequence"/>
</dbReference>
<dbReference type="PANTHER" id="PTHR11232">
    <property type="entry name" value="PHOSPHOTYROSINE INTERACTION DOMAIN-CONTAINING FAMILY MEMBER"/>
    <property type="match status" value="1"/>
</dbReference>
<dbReference type="Gene3D" id="2.30.29.30">
    <property type="entry name" value="Pleckstrin-homology domain (PH domain)/Phosphotyrosine-binding domain (PTB)"/>
    <property type="match status" value="1"/>
</dbReference>
<evidence type="ECO:0000313" key="3">
    <source>
        <dbReference type="Proteomes" id="UP001303046"/>
    </source>
</evidence>
<feature type="domain" description="PID" evidence="1">
    <location>
        <begin position="89"/>
        <end position="215"/>
    </location>
</feature>
<dbReference type="SMART" id="SM00462">
    <property type="entry name" value="PTB"/>
    <property type="match status" value="1"/>
</dbReference>
<dbReference type="InterPro" id="IPR006020">
    <property type="entry name" value="PTB/PI_dom"/>
</dbReference>
<comment type="caution">
    <text evidence="2">The sequence shown here is derived from an EMBL/GenBank/DDBJ whole genome shotgun (WGS) entry which is preliminary data.</text>
</comment>
<keyword evidence="3" id="KW-1185">Reference proteome</keyword>
<evidence type="ECO:0000259" key="1">
    <source>
        <dbReference type="SMART" id="SM00462"/>
    </source>
</evidence>
<accession>A0ABR1EAK8</accession>
<name>A0ABR1EAK8_NECAM</name>
<dbReference type="PANTHER" id="PTHR11232:SF17">
    <property type="entry name" value="CAPON-LIKE PROTEIN"/>
    <property type="match status" value="1"/>
</dbReference>
<dbReference type="SUPFAM" id="SSF50729">
    <property type="entry name" value="PH domain-like"/>
    <property type="match status" value="1"/>
</dbReference>
<evidence type="ECO:0000313" key="2">
    <source>
        <dbReference type="EMBL" id="KAK6759681.1"/>
    </source>
</evidence>
<proteinExistence type="predicted"/>
<dbReference type="EMBL" id="JAVFWL010000006">
    <property type="protein sequence ID" value="KAK6759681.1"/>
    <property type="molecule type" value="Genomic_DNA"/>
</dbReference>
<dbReference type="Pfam" id="PF00640">
    <property type="entry name" value="PID"/>
    <property type="match status" value="1"/>
</dbReference>
<sequence>MTDELFLSVFTCTLHQFTHSSPRNPFLKTSHLRPTNVTSLNQRSIRYVVYVRLRCRSARSMDLMILSQMTSTTAAFRFTTSLPISTVYISKPSRFGEYVGSMEIPRPGTRIEIVAAMRRVRYEFKARGIKKRPVDITVSVDGVKVVLQRKKQKQKGLSWDESKLLVMFHPIYRIFYVSHDSQDLQIFSYIARDGASNTFKCNVFKCSKKEQVVMM</sequence>
<gene>
    <name evidence="2" type="primary">Necator_chrX.g21486</name>
    <name evidence="2" type="ORF">RB195_021325</name>
</gene>
<reference evidence="2 3" key="1">
    <citation type="submission" date="2023-08" db="EMBL/GenBank/DDBJ databases">
        <title>A Necator americanus chromosomal reference genome.</title>
        <authorList>
            <person name="Ilik V."/>
            <person name="Petrzelkova K.J."/>
            <person name="Pardy F."/>
            <person name="Fuh T."/>
            <person name="Niatou-Singa F.S."/>
            <person name="Gouil Q."/>
            <person name="Baker L."/>
            <person name="Ritchie M.E."/>
            <person name="Jex A.R."/>
            <person name="Gazzola D."/>
            <person name="Li H."/>
            <person name="Toshio Fujiwara R."/>
            <person name="Zhan B."/>
            <person name="Aroian R.V."/>
            <person name="Pafco B."/>
            <person name="Schwarz E.M."/>
        </authorList>
    </citation>
    <scope>NUCLEOTIDE SEQUENCE [LARGE SCALE GENOMIC DNA]</scope>
    <source>
        <strain evidence="2 3">Aroian</strain>
        <tissue evidence="2">Whole animal</tissue>
    </source>
</reference>
<dbReference type="InterPro" id="IPR051133">
    <property type="entry name" value="Adapter_Engulfment-Domain"/>
</dbReference>
<organism evidence="2 3">
    <name type="scientific">Necator americanus</name>
    <name type="common">Human hookworm</name>
    <dbReference type="NCBI Taxonomy" id="51031"/>
    <lineage>
        <taxon>Eukaryota</taxon>
        <taxon>Metazoa</taxon>
        <taxon>Ecdysozoa</taxon>
        <taxon>Nematoda</taxon>
        <taxon>Chromadorea</taxon>
        <taxon>Rhabditida</taxon>
        <taxon>Rhabditina</taxon>
        <taxon>Rhabditomorpha</taxon>
        <taxon>Strongyloidea</taxon>
        <taxon>Ancylostomatidae</taxon>
        <taxon>Bunostominae</taxon>
        <taxon>Necator</taxon>
    </lineage>
</organism>
<protein>
    <recommendedName>
        <fullName evidence="1">PID domain-containing protein</fullName>
    </recommendedName>
</protein>